<dbReference type="GO" id="GO:0004823">
    <property type="term" value="F:leucine-tRNA ligase activity"/>
    <property type="evidence" value="ECO:0007669"/>
    <property type="project" value="UniProtKB-EC"/>
</dbReference>
<reference evidence="15" key="2">
    <citation type="submission" date="2014-06" db="EMBL/GenBank/DDBJ databases">
        <title>The complete genome of Blastobotrys (Arxula) adeninivorans LS3 - a yeast of biotechnological interest.</title>
        <authorList>
            <person name="Kunze G."/>
            <person name="Gaillardin C."/>
            <person name="Czernicka M."/>
            <person name="Durrens P."/>
            <person name="Martin T."/>
            <person name="Boer E."/>
            <person name="Gabaldon T."/>
            <person name="Cruz J."/>
            <person name="Talla E."/>
            <person name="Marck C."/>
            <person name="Goffeau A."/>
            <person name="Barbe V."/>
            <person name="Baret P."/>
            <person name="Baronian K."/>
            <person name="Beier S."/>
            <person name="Bleykasten C."/>
            <person name="Bode R."/>
            <person name="Casaregola S."/>
            <person name="Despons L."/>
            <person name="Fairhead C."/>
            <person name="Giersberg M."/>
            <person name="Gierski P."/>
            <person name="Hahnel U."/>
            <person name="Hartmann A."/>
            <person name="Jankowska D."/>
            <person name="Jubin C."/>
            <person name="Jung P."/>
            <person name="Lafontaine I."/>
            <person name="Leh-Louis V."/>
            <person name="Lemaire M."/>
            <person name="Marcet-Houben M."/>
            <person name="Mascher M."/>
            <person name="Morel G."/>
            <person name="Richard G.-F."/>
            <person name="Riechen J."/>
            <person name="Sacerdot C."/>
            <person name="Sarkar A."/>
            <person name="Savel G."/>
            <person name="Schacherer J."/>
            <person name="Sherman D."/>
            <person name="Straub M.-L."/>
            <person name="Stein N."/>
            <person name="Thierry A."/>
            <person name="Trautwein-Schult A."/>
            <person name="Westhof E."/>
            <person name="Worch S."/>
            <person name="Dujon B."/>
            <person name="Souciet J.-L."/>
            <person name="Wincker P."/>
            <person name="Scholz U."/>
            <person name="Neuveglise N."/>
        </authorList>
    </citation>
    <scope>NUCLEOTIDE SEQUENCE</scope>
    <source>
        <strain evidence="15">LS3</strain>
    </source>
</reference>
<dbReference type="PANTHER" id="PTHR43740">
    <property type="entry name" value="LEUCYL-TRNA SYNTHETASE"/>
    <property type="match status" value="1"/>
</dbReference>
<accession>A0A060T578</accession>
<evidence type="ECO:0000313" key="15">
    <source>
        <dbReference type="EMBL" id="CDP34326.1"/>
    </source>
</evidence>
<reference evidence="15" key="1">
    <citation type="submission" date="2014-02" db="EMBL/GenBank/DDBJ databases">
        <authorList>
            <person name="Genoscope - CEA"/>
        </authorList>
    </citation>
    <scope>NUCLEOTIDE SEQUENCE</scope>
    <source>
        <strain evidence="15">LS3</strain>
    </source>
</reference>
<dbReference type="Pfam" id="PF00133">
    <property type="entry name" value="tRNA-synt_1"/>
    <property type="match status" value="1"/>
</dbReference>
<evidence type="ECO:0000256" key="5">
    <source>
        <dbReference type="ARBA" id="ARBA00022840"/>
    </source>
</evidence>
<dbReference type="InterPro" id="IPR009008">
    <property type="entry name" value="Val/Leu/Ile-tRNA-synth_edit"/>
</dbReference>
<dbReference type="InterPro" id="IPR002302">
    <property type="entry name" value="Leu-tRNA-ligase"/>
</dbReference>
<evidence type="ECO:0000256" key="6">
    <source>
        <dbReference type="ARBA" id="ARBA00022917"/>
    </source>
</evidence>
<dbReference type="InterPro" id="IPR013155">
    <property type="entry name" value="M/V/L/I-tRNA-synth_anticd-bd"/>
</dbReference>
<name>A0A060T578_BLAAD</name>
<evidence type="ECO:0000256" key="7">
    <source>
        <dbReference type="ARBA" id="ARBA00023146"/>
    </source>
</evidence>
<dbReference type="InterPro" id="IPR001412">
    <property type="entry name" value="aa-tRNA-synth_I_CS"/>
</dbReference>
<dbReference type="InterPro" id="IPR009080">
    <property type="entry name" value="tRNAsynth_Ia_anticodon-bd"/>
</dbReference>
<dbReference type="GO" id="GO:0005524">
    <property type="term" value="F:ATP binding"/>
    <property type="evidence" value="ECO:0007669"/>
    <property type="project" value="UniProtKB-KW"/>
</dbReference>
<dbReference type="PhylomeDB" id="A0A060T578"/>
<sequence>MRGPVNGTVGAVGSRYRWLGRRICRYHSTMSPRAALEAKWAPKLNDKRVTRNDGASDGSPKYFALSMFPYPSGALHIGHLRVYTISDTLARYRRMKGYNVVHAMGFDAFGLPAENAAIERGVNAAEWTEQNIKKMHQQMDLMFADFDWDREVITSNPDYYKWTQKLFLMLHEAGLAYRKEALVNWDPVEKSVLANEQVDENGRAWRSGAQVEHRMLDQWFLGITKLAPELLKDLEHLPDWPSRVKTMQKNWIGQSNGTNIIFSLAVEDERLRSSFNSVEAFTTRPDTLFGVQYLALALNHPLVRELAEHDNELSEFITRAKELPDDTKLGYRLKGVTAANPMTPQLFTTPVFVAPYVIGDYGHGAVMGVPGHDTRDFGFWKQNMPGEDIKVVVDPPEGEELEGEIYTGKNGTLNCHSGQYVGMSSKVGGDQITLSLQRQGHGSPANQWRLRDWLISRQRFWGAPIPMVHCHNGCGVVPVPDEDLPVVLPTNLNKPLDQSPEFYETTCPKCHGPAKRDTDTMDTFMDSSWYFFRYTDAKNDSKIFDYNAASSLMPVDVYIGGVEHAILHLLYARFISKFLAQANAWSGGDFNGEPIRKLVTQGMVHGKTFIEQETGRFLKPEEVDSSNPAEPKLAATGEPVRVSFEKMSKSKYNGADPVECINRHGADATRAHILFQAPVWDALNWDESKIVGIERWLSRIDGLTKDICQKVTESTPLAPVGYDLVKSEADVKLWDEVQAKVQSITAALHDNLTLNTLISDYMKLTRTIIDAAKDDKVSTPVLALALERLAVMVAPVVPATAEESWEALQARRGKEWTSVFRSSWPEVETKPDRLAQQSSTAEFSVIINGRRRFTISASTESTQDQLVDLVKAHAESSKWLNGSITRVTIPKGKNLISINCK</sequence>
<dbReference type="EMBL" id="HG937693">
    <property type="protein sequence ID" value="CDP34326.1"/>
    <property type="molecule type" value="Genomic_DNA"/>
</dbReference>
<feature type="domain" description="Aminoacyl-tRNA synthetase class Ia" evidence="11">
    <location>
        <begin position="451"/>
        <end position="566"/>
    </location>
</feature>
<protein>
    <recommendedName>
        <fullName evidence="2">leucine--tRNA ligase</fullName>
        <ecNumber evidence="2">6.1.1.4</ecNumber>
    </recommendedName>
    <alternativeName>
        <fullName evidence="8">Leucyl-tRNA synthetase</fullName>
    </alternativeName>
</protein>
<evidence type="ECO:0000259" key="13">
    <source>
        <dbReference type="Pfam" id="PF09334"/>
    </source>
</evidence>
<dbReference type="FunFam" id="1.10.730.10:FF:000002">
    <property type="entry name" value="Leucine--tRNA ligase"/>
    <property type="match status" value="1"/>
</dbReference>
<evidence type="ECO:0000259" key="11">
    <source>
        <dbReference type="Pfam" id="PF00133"/>
    </source>
</evidence>
<dbReference type="NCBIfam" id="TIGR00396">
    <property type="entry name" value="leuS_bact"/>
    <property type="match status" value="1"/>
</dbReference>
<evidence type="ECO:0000256" key="8">
    <source>
        <dbReference type="ARBA" id="ARBA00030520"/>
    </source>
</evidence>
<dbReference type="Pfam" id="PF09334">
    <property type="entry name" value="tRNA-synt_1g"/>
    <property type="match status" value="1"/>
</dbReference>
<dbReference type="InterPro" id="IPR025709">
    <property type="entry name" value="Leu_tRNA-synth_edit"/>
</dbReference>
<dbReference type="GO" id="GO:0006429">
    <property type="term" value="P:leucyl-tRNA aminoacylation"/>
    <property type="evidence" value="ECO:0007669"/>
    <property type="project" value="InterPro"/>
</dbReference>
<keyword evidence="3 10" id="KW-0436">Ligase</keyword>
<dbReference type="Pfam" id="PF08264">
    <property type="entry name" value="Anticodon_1"/>
    <property type="match status" value="1"/>
</dbReference>
<dbReference type="Gene3D" id="3.40.50.620">
    <property type="entry name" value="HUPs"/>
    <property type="match status" value="2"/>
</dbReference>
<comment type="catalytic activity">
    <reaction evidence="9">
        <text>tRNA(Leu) + L-leucine + ATP = L-leucyl-tRNA(Leu) + AMP + diphosphate</text>
        <dbReference type="Rhea" id="RHEA:11688"/>
        <dbReference type="Rhea" id="RHEA-COMP:9613"/>
        <dbReference type="Rhea" id="RHEA-COMP:9622"/>
        <dbReference type="ChEBI" id="CHEBI:30616"/>
        <dbReference type="ChEBI" id="CHEBI:33019"/>
        <dbReference type="ChEBI" id="CHEBI:57427"/>
        <dbReference type="ChEBI" id="CHEBI:78442"/>
        <dbReference type="ChEBI" id="CHEBI:78494"/>
        <dbReference type="ChEBI" id="CHEBI:456215"/>
        <dbReference type="EC" id="6.1.1.4"/>
    </reaction>
</comment>
<gene>
    <name evidence="15" type="ORF">GNLVRS02_ARAD1C09834g</name>
</gene>
<dbReference type="InterPro" id="IPR014729">
    <property type="entry name" value="Rossmann-like_a/b/a_fold"/>
</dbReference>
<dbReference type="SUPFAM" id="SSF47323">
    <property type="entry name" value="Anticodon-binding domain of a subclass of class I aminoacyl-tRNA synthetases"/>
    <property type="match status" value="1"/>
</dbReference>
<dbReference type="PRINTS" id="PR00985">
    <property type="entry name" value="TRNASYNTHLEU"/>
</dbReference>
<dbReference type="InterPro" id="IPR002300">
    <property type="entry name" value="aa-tRNA-synth_Ia"/>
</dbReference>
<evidence type="ECO:0000256" key="2">
    <source>
        <dbReference type="ARBA" id="ARBA00013164"/>
    </source>
</evidence>
<keyword evidence="6 10" id="KW-0648">Protein biosynthesis</keyword>
<evidence type="ECO:0000259" key="14">
    <source>
        <dbReference type="Pfam" id="PF13603"/>
    </source>
</evidence>
<dbReference type="EC" id="6.1.1.4" evidence="2"/>
<keyword evidence="7 10" id="KW-0030">Aminoacyl-tRNA synthetase</keyword>
<dbReference type="Gene3D" id="1.10.730.10">
    <property type="entry name" value="Isoleucyl-tRNA Synthetase, Domain 1"/>
    <property type="match status" value="1"/>
</dbReference>
<dbReference type="PROSITE" id="PS00178">
    <property type="entry name" value="AA_TRNA_LIGASE_I"/>
    <property type="match status" value="1"/>
</dbReference>
<evidence type="ECO:0000256" key="10">
    <source>
        <dbReference type="RuleBase" id="RU363035"/>
    </source>
</evidence>
<dbReference type="CDD" id="cd00812">
    <property type="entry name" value="LeuRS_core"/>
    <property type="match status" value="1"/>
</dbReference>
<evidence type="ECO:0000256" key="4">
    <source>
        <dbReference type="ARBA" id="ARBA00022741"/>
    </source>
</evidence>
<dbReference type="GO" id="GO:0032543">
    <property type="term" value="P:mitochondrial translation"/>
    <property type="evidence" value="ECO:0007669"/>
    <property type="project" value="TreeGrafter"/>
</dbReference>
<feature type="domain" description="Methionyl/Valyl/Leucyl/Isoleucyl-tRNA synthetase anticodon-binding" evidence="12">
    <location>
        <begin position="752"/>
        <end position="845"/>
    </location>
</feature>
<dbReference type="Pfam" id="PF13603">
    <property type="entry name" value="tRNA-synt_1_2"/>
    <property type="match status" value="1"/>
</dbReference>
<dbReference type="SUPFAM" id="SSF52374">
    <property type="entry name" value="Nucleotidylyl transferase"/>
    <property type="match status" value="1"/>
</dbReference>
<dbReference type="SUPFAM" id="SSF50677">
    <property type="entry name" value="ValRS/IleRS/LeuRS editing domain"/>
    <property type="match status" value="1"/>
</dbReference>
<comment type="similarity">
    <text evidence="1 10">Belongs to the class-I aminoacyl-tRNA synthetase family.</text>
</comment>
<proteinExistence type="inferred from homology"/>
<dbReference type="AlphaFoldDB" id="A0A060T578"/>
<organism evidence="15">
    <name type="scientific">Blastobotrys adeninivorans</name>
    <name type="common">Yeast</name>
    <name type="synonym">Arxula adeninivorans</name>
    <dbReference type="NCBI Taxonomy" id="409370"/>
    <lineage>
        <taxon>Eukaryota</taxon>
        <taxon>Fungi</taxon>
        <taxon>Dikarya</taxon>
        <taxon>Ascomycota</taxon>
        <taxon>Saccharomycotina</taxon>
        <taxon>Dipodascomycetes</taxon>
        <taxon>Dipodascales</taxon>
        <taxon>Trichomonascaceae</taxon>
        <taxon>Blastobotrys</taxon>
    </lineage>
</organism>
<dbReference type="PANTHER" id="PTHR43740:SF2">
    <property type="entry name" value="LEUCINE--TRNA LIGASE, MITOCHONDRIAL"/>
    <property type="match status" value="1"/>
</dbReference>
<feature type="domain" description="Methionyl/Leucyl tRNA synthetase" evidence="13">
    <location>
        <begin position="67"/>
        <end position="199"/>
    </location>
</feature>
<evidence type="ECO:0000256" key="9">
    <source>
        <dbReference type="ARBA" id="ARBA00047469"/>
    </source>
</evidence>
<feature type="domain" description="Leucyl-tRNA synthetase editing" evidence="14">
    <location>
        <begin position="249"/>
        <end position="433"/>
    </location>
</feature>
<keyword evidence="5 10" id="KW-0067">ATP-binding</keyword>
<dbReference type="GO" id="GO:0005739">
    <property type="term" value="C:mitochondrion"/>
    <property type="evidence" value="ECO:0007669"/>
    <property type="project" value="TreeGrafter"/>
</dbReference>
<keyword evidence="4 10" id="KW-0547">Nucleotide-binding</keyword>
<dbReference type="GO" id="GO:0002161">
    <property type="term" value="F:aminoacyl-tRNA deacylase activity"/>
    <property type="evidence" value="ECO:0007669"/>
    <property type="project" value="InterPro"/>
</dbReference>
<evidence type="ECO:0000259" key="12">
    <source>
        <dbReference type="Pfam" id="PF08264"/>
    </source>
</evidence>
<evidence type="ECO:0000256" key="1">
    <source>
        <dbReference type="ARBA" id="ARBA00005594"/>
    </source>
</evidence>
<dbReference type="InterPro" id="IPR015413">
    <property type="entry name" value="Methionyl/Leucyl_tRNA_Synth"/>
</dbReference>
<evidence type="ECO:0000256" key="3">
    <source>
        <dbReference type="ARBA" id="ARBA00022598"/>
    </source>
</evidence>